<dbReference type="PANTHER" id="PTHR42852">
    <property type="entry name" value="THIOL:DISULFIDE INTERCHANGE PROTEIN DSBE"/>
    <property type="match status" value="1"/>
</dbReference>
<evidence type="ECO:0000256" key="5">
    <source>
        <dbReference type="SAM" id="Phobius"/>
    </source>
</evidence>
<dbReference type="InterPro" id="IPR013766">
    <property type="entry name" value="Thioredoxin_domain"/>
</dbReference>
<organism evidence="7 8">
    <name type="scientific">Edaphobacter dinghuensis</name>
    <dbReference type="NCBI Taxonomy" id="1560005"/>
    <lineage>
        <taxon>Bacteria</taxon>
        <taxon>Pseudomonadati</taxon>
        <taxon>Acidobacteriota</taxon>
        <taxon>Terriglobia</taxon>
        <taxon>Terriglobales</taxon>
        <taxon>Acidobacteriaceae</taxon>
        <taxon>Edaphobacter</taxon>
    </lineage>
</organism>
<dbReference type="AlphaFoldDB" id="A0A917HC57"/>
<dbReference type="Gene3D" id="3.40.30.10">
    <property type="entry name" value="Glutaredoxin"/>
    <property type="match status" value="1"/>
</dbReference>
<protein>
    <recommendedName>
        <fullName evidence="6">Thioredoxin domain-containing protein</fullName>
    </recommendedName>
</protein>
<evidence type="ECO:0000256" key="2">
    <source>
        <dbReference type="ARBA" id="ARBA00022748"/>
    </source>
</evidence>
<reference evidence="7" key="2">
    <citation type="submission" date="2020-09" db="EMBL/GenBank/DDBJ databases">
        <authorList>
            <person name="Sun Q."/>
            <person name="Zhou Y."/>
        </authorList>
    </citation>
    <scope>NUCLEOTIDE SEQUENCE</scope>
    <source>
        <strain evidence="7">CGMCC 1.12997</strain>
    </source>
</reference>
<keyword evidence="5" id="KW-0812">Transmembrane</keyword>
<feature type="domain" description="Thioredoxin" evidence="6">
    <location>
        <begin position="38"/>
        <end position="176"/>
    </location>
</feature>
<keyword evidence="3" id="KW-1015">Disulfide bond</keyword>
<dbReference type="PANTHER" id="PTHR42852:SF6">
    <property type="entry name" value="THIOL:DISULFIDE INTERCHANGE PROTEIN DSBE"/>
    <property type="match status" value="1"/>
</dbReference>
<gene>
    <name evidence="7" type="ORF">GCM10011585_16580</name>
</gene>
<dbReference type="InterPro" id="IPR050553">
    <property type="entry name" value="Thioredoxin_ResA/DsbE_sf"/>
</dbReference>
<keyword evidence="2" id="KW-0201">Cytochrome c-type biogenesis</keyword>
<dbReference type="RefSeq" id="WP_188553692.1">
    <property type="nucleotide sequence ID" value="NZ_BMGT01000002.1"/>
</dbReference>
<evidence type="ECO:0000313" key="8">
    <source>
        <dbReference type="Proteomes" id="UP000647241"/>
    </source>
</evidence>
<evidence type="ECO:0000313" key="7">
    <source>
        <dbReference type="EMBL" id="GGG74575.1"/>
    </source>
</evidence>
<dbReference type="CDD" id="cd02966">
    <property type="entry name" value="TlpA_like_family"/>
    <property type="match status" value="1"/>
</dbReference>
<dbReference type="GO" id="GO:0016209">
    <property type="term" value="F:antioxidant activity"/>
    <property type="evidence" value="ECO:0007669"/>
    <property type="project" value="InterPro"/>
</dbReference>
<evidence type="ECO:0000256" key="4">
    <source>
        <dbReference type="ARBA" id="ARBA00023284"/>
    </source>
</evidence>
<evidence type="ECO:0000256" key="3">
    <source>
        <dbReference type="ARBA" id="ARBA00023157"/>
    </source>
</evidence>
<dbReference type="InterPro" id="IPR017937">
    <property type="entry name" value="Thioredoxin_CS"/>
</dbReference>
<dbReference type="Proteomes" id="UP000647241">
    <property type="component" value="Unassembled WGS sequence"/>
</dbReference>
<accession>A0A917HC57</accession>
<dbReference type="EMBL" id="BMGT01000002">
    <property type="protein sequence ID" value="GGG74575.1"/>
    <property type="molecule type" value="Genomic_DNA"/>
</dbReference>
<reference evidence="7" key="1">
    <citation type="journal article" date="2014" name="Int. J. Syst. Evol. Microbiol.">
        <title>Complete genome sequence of Corynebacterium casei LMG S-19264T (=DSM 44701T), isolated from a smear-ripened cheese.</title>
        <authorList>
            <consortium name="US DOE Joint Genome Institute (JGI-PGF)"/>
            <person name="Walter F."/>
            <person name="Albersmeier A."/>
            <person name="Kalinowski J."/>
            <person name="Ruckert C."/>
        </authorList>
    </citation>
    <scope>NUCLEOTIDE SEQUENCE</scope>
    <source>
        <strain evidence="7">CGMCC 1.12997</strain>
    </source>
</reference>
<keyword evidence="5" id="KW-1133">Transmembrane helix</keyword>
<dbReference type="SUPFAM" id="SSF52833">
    <property type="entry name" value="Thioredoxin-like"/>
    <property type="match status" value="1"/>
</dbReference>
<dbReference type="GO" id="GO:0016491">
    <property type="term" value="F:oxidoreductase activity"/>
    <property type="evidence" value="ECO:0007669"/>
    <property type="project" value="InterPro"/>
</dbReference>
<comment type="caution">
    <text evidence="7">The sequence shown here is derived from an EMBL/GenBank/DDBJ whole genome shotgun (WGS) entry which is preliminary data.</text>
</comment>
<name>A0A917HC57_9BACT</name>
<keyword evidence="8" id="KW-1185">Reference proteome</keyword>
<dbReference type="GO" id="GO:0017004">
    <property type="term" value="P:cytochrome complex assembly"/>
    <property type="evidence" value="ECO:0007669"/>
    <property type="project" value="UniProtKB-KW"/>
</dbReference>
<dbReference type="InterPro" id="IPR000866">
    <property type="entry name" value="AhpC/TSA"/>
</dbReference>
<dbReference type="PROSITE" id="PS00194">
    <property type="entry name" value="THIOREDOXIN_1"/>
    <property type="match status" value="1"/>
</dbReference>
<keyword evidence="5" id="KW-0472">Membrane</keyword>
<sequence length="182" mass="20120">MDESRRGWLAAFLLAAAVLGVFMTLRHGPVRSGRLTPVAKRQQAPNMEFEQMDGGTWRLRDHRGQVVLINLWATWCGPCREETPVLVKLFKDEGPKGLAVVGLSLDVGGREKVRSFAEQFQVPYPIVFPEPMSQLADTVEGVPTTMLLDKSGRVAKVYVGAVRRAVFAADVDTLLAEKDDAR</sequence>
<evidence type="ECO:0000259" key="6">
    <source>
        <dbReference type="PROSITE" id="PS51352"/>
    </source>
</evidence>
<dbReference type="PROSITE" id="PS51352">
    <property type="entry name" value="THIOREDOXIN_2"/>
    <property type="match status" value="1"/>
</dbReference>
<proteinExistence type="predicted"/>
<dbReference type="InterPro" id="IPR036249">
    <property type="entry name" value="Thioredoxin-like_sf"/>
</dbReference>
<dbReference type="GO" id="GO:0030313">
    <property type="term" value="C:cell envelope"/>
    <property type="evidence" value="ECO:0007669"/>
    <property type="project" value="UniProtKB-SubCell"/>
</dbReference>
<keyword evidence="4" id="KW-0676">Redox-active center</keyword>
<feature type="transmembrane region" description="Helical" evidence="5">
    <location>
        <begin position="6"/>
        <end position="25"/>
    </location>
</feature>
<evidence type="ECO:0000256" key="1">
    <source>
        <dbReference type="ARBA" id="ARBA00004196"/>
    </source>
</evidence>
<comment type="subcellular location">
    <subcellularLocation>
        <location evidence="1">Cell envelope</location>
    </subcellularLocation>
</comment>
<dbReference type="Pfam" id="PF00578">
    <property type="entry name" value="AhpC-TSA"/>
    <property type="match status" value="1"/>
</dbReference>